<feature type="chain" id="PRO_5001983860" evidence="1">
    <location>
        <begin position="22"/>
        <end position="140"/>
    </location>
</feature>
<reference evidence="2" key="1">
    <citation type="submission" date="2014-11" db="EMBL/GenBank/DDBJ databases">
        <authorList>
            <person name="Geib S."/>
        </authorList>
    </citation>
    <scope>NUCLEOTIDE SEQUENCE</scope>
</reference>
<accession>A0A0A1XL34</accession>
<dbReference type="OrthoDB" id="8057425at2759"/>
<proteinExistence type="predicted"/>
<name>A0A0A1XL34_ZEUCU</name>
<evidence type="ECO:0000256" key="1">
    <source>
        <dbReference type="SAM" id="SignalP"/>
    </source>
</evidence>
<gene>
    <name evidence="2" type="ORF">g.6625</name>
</gene>
<reference evidence="2" key="2">
    <citation type="journal article" date="2015" name="Gigascience">
        <title>Reconstructing a comprehensive transcriptome assembly of a white-pupal translocated strain of the pest fruit fly Bactrocera cucurbitae.</title>
        <authorList>
            <person name="Sim S.B."/>
            <person name="Calla B."/>
            <person name="Hall B."/>
            <person name="DeRego T."/>
            <person name="Geib S.M."/>
        </authorList>
    </citation>
    <scope>NUCLEOTIDE SEQUENCE</scope>
</reference>
<organism evidence="2">
    <name type="scientific">Zeugodacus cucurbitae</name>
    <name type="common">Melon fruit fly</name>
    <name type="synonym">Bactrocera cucurbitae</name>
    <dbReference type="NCBI Taxonomy" id="28588"/>
    <lineage>
        <taxon>Eukaryota</taxon>
        <taxon>Metazoa</taxon>
        <taxon>Ecdysozoa</taxon>
        <taxon>Arthropoda</taxon>
        <taxon>Hexapoda</taxon>
        <taxon>Insecta</taxon>
        <taxon>Pterygota</taxon>
        <taxon>Neoptera</taxon>
        <taxon>Endopterygota</taxon>
        <taxon>Diptera</taxon>
        <taxon>Brachycera</taxon>
        <taxon>Muscomorpha</taxon>
        <taxon>Tephritoidea</taxon>
        <taxon>Tephritidae</taxon>
        <taxon>Zeugodacus</taxon>
        <taxon>Zeugodacus</taxon>
    </lineage>
</organism>
<feature type="signal peptide" evidence="1">
    <location>
        <begin position="1"/>
        <end position="21"/>
    </location>
</feature>
<dbReference type="AlphaFoldDB" id="A0A0A1XL34"/>
<evidence type="ECO:0000313" key="2">
    <source>
        <dbReference type="EMBL" id="JAD12069.1"/>
    </source>
</evidence>
<keyword evidence="1" id="KW-0732">Signal</keyword>
<sequence length="140" mass="13898">MTRTVLRIFLLMAVAMSLTYASGNPALPWGIPGIKPEGSSTTLAPSTASPTRGTCPEPSEELMACMRQWACQYLIRLDLRCLLNLNGLPLIGNVLGGVLGGGGQSPTQQPALGGGGGGILGGSGGGLLGGPGGLLGGLLG</sequence>
<protein>
    <submittedName>
        <fullName evidence="2">Uncharacterized protein</fullName>
    </submittedName>
</protein>
<dbReference type="EMBL" id="GBXI01002223">
    <property type="protein sequence ID" value="JAD12069.1"/>
    <property type="molecule type" value="Transcribed_RNA"/>
</dbReference>